<dbReference type="Proteomes" id="UP000475325">
    <property type="component" value="Unassembled WGS sequence"/>
</dbReference>
<gene>
    <name evidence="4" type="ORF">TWF102_009207</name>
</gene>
<evidence type="ECO:0000256" key="2">
    <source>
        <dbReference type="ARBA" id="ARBA00022643"/>
    </source>
</evidence>
<dbReference type="AlphaFoldDB" id="A0A7C8NFY8"/>
<sequence>MASIADSYPWTTAPLIVGAPMRLISGPSLVHAISAAGGIGFLAAGTDVSTLSENLSSFKSLLSTSPIPGAPSDVLPIGVGFILWGADLKLAVKALSELPEPPAAVWLFAPSSSEELGSWANGIRSATKNKSKIWVQASCVADAIEAIKVATPDVFVIQGADAGGHGRYASAGLISLVPELIDAVREYYGNLNGGGDTSSFHSPPKFVAAGGIADERGVNAILALGADGAALGTRFLAAEEAVIRKGYQDAVLKAEDGGNNTIRTDVYDKLRGTIGWPEGYGGRGVINLSYVDAIKGVSFEENEKLYKVAEGAGDKGWEEGNARMTTYAGTAVGLVKEVAKAGDIINYGGSGQFSSSRGQAALHHGDVDSWILMDWANSRREETEWYHDGLILYSNYPEFILFIIGRVIYSITKNNNH</sequence>
<keyword evidence="3" id="KW-0560">Oxidoreductase</keyword>
<dbReference type="GO" id="GO:0018580">
    <property type="term" value="F:nitronate monooxygenase activity"/>
    <property type="evidence" value="ECO:0007669"/>
    <property type="project" value="InterPro"/>
</dbReference>
<evidence type="ECO:0000313" key="4">
    <source>
        <dbReference type="EMBL" id="KAF3109944.1"/>
    </source>
</evidence>
<dbReference type="PANTHER" id="PTHR32332">
    <property type="entry name" value="2-NITROPROPANE DIOXYGENASE"/>
    <property type="match status" value="1"/>
</dbReference>
<dbReference type="PANTHER" id="PTHR32332:SF34">
    <property type="entry name" value="2-NITROPROPANE DIOXYGENASE FAMILY, PUTATIVE-RELATED"/>
    <property type="match status" value="1"/>
</dbReference>
<name>A0A7C8NFY8_ORBOL</name>
<dbReference type="EMBL" id="WIQW01000006">
    <property type="protein sequence ID" value="KAF3109944.1"/>
    <property type="molecule type" value="Genomic_DNA"/>
</dbReference>
<evidence type="ECO:0000256" key="3">
    <source>
        <dbReference type="ARBA" id="ARBA00023002"/>
    </source>
</evidence>
<dbReference type="SUPFAM" id="SSF51412">
    <property type="entry name" value="Inosine monophosphate dehydrogenase (IMPDH)"/>
    <property type="match status" value="1"/>
</dbReference>
<comment type="caution">
    <text evidence="4">The sequence shown here is derived from an EMBL/GenBank/DDBJ whole genome shotgun (WGS) entry which is preliminary data.</text>
</comment>
<dbReference type="EMBL" id="WIQW01000006">
    <property type="protein sequence ID" value="KAF3109943.1"/>
    <property type="molecule type" value="Genomic_DNA"/>
</dbReference>
<proteinExistence type="predicted"/>
<dbReference type="InterPro" id="IPR013785">
    <property type="entry name" value="Aldolase_TIM"/>
</dbReference>
<accession>A0A7C8NFY8</accession>
<keyword evidence="2" id="KW-0288">FMN</keyword>
<keyword evidence="1" id="KW-0285">Flavoprotein</keyword>
<dbReference type="Pfam" id="PF03060">
    <property type="entry name" value="NMO"/>
    <property type="match status" value="1"/>
</dbReference>
<dbReference type="CDD" id="cd04730">
    <property type="entry name" value="NPD_like"/>
    <property type="match status" value="1"/>
</dbReference>
<evidence type="ECO:0000313" key="5">
    <source>
        <dbReference type="Proteomes" id="UP000475325"/>
    </source>
</evidence>
<organism evidence="4 5">
    <name type="scientific">Orbilia oligospora</name>
    <name type="common">Nematode-trapping fungus</name>
    <name type="synonym">Arthrobotrys oligospora</name>
    <dbReference type="NCBI Taxonomy" id="2813651"/>
    <lineage>
        <taxon>Eukaryota</taxon>
        <taxon>Fungi</taxon>
        <taxon>Dikarya</taxon>
        <taxon>Ascomycota</taxon>
        <taxon>Pezizomycotina</taxon>
        <taxon>Orbiliomycetes</taxon>
        <taxon>Orbiliales</taxon>
        <taxon>Orbiliaceae</taxon>
        <taxon>Orbilia</taxon>
    </lineage>
</organism>
<protein>
    <submittedName>
        <fullName evidence="4">Uncharacterized protein</fullName>
    </submittedName>
</protein>
<dbReference type="Gene3D" id="3.20.20.70">
    <property type="entry name" value="Aldolase class I"/>
    <property type="match status" value="1"/>
</dbReference>
<evidence type="ECO:0000256" key="1">
    <source>
        <dbReference type="ARBA" id="ARBA00022630"/>
    </source>
</evidence>
<reference evidence="4 5" key="1">
    <citation type="submission" date="2019-06" db="EMBL/GenBank/DDBJ databases">
        <authorList>
            <person name="Palmer J.M."/>
        </authorList>
    </citation>
    <scope>NUCLEOTIDE SEQUENCE [LARGE SCALE GENOMIC DNA]</scope>
    <source>
        <strain evidence="4 5">TWF102</strain>
    </source>
</reference>
<dbReference type="InterPro" id="IPR004136">
    <property type="entry name" value="NMO"/>
</dbReference>